<dbReference type="Gene3D" id="2.10.50.10">
    <property type="entry name" value="Tumor Necrosis Factor Receptor, subunit A, domain 2"/>
    <property type="match status" value="2"/>
</dbReference>
<keyword evidence="5" id="KW-0067">ATP-binding</keyword>
<evidence type="ECO:0000256" key="3">
    <source>
        <dbReference type="ARBA" id="ARBA00022737"/>
    </source>
</evidence>
<keyword evidence="3" id="KW-0677">Repeat</keyword>
<keyword evidence="13" id="KW-1185">Reference proteome</keyword>
<evidence type="ECO:0000256" key="4">
    <source>
        <dbReference type="ARBA" id="ARBA00022741"/>
    </source>
</evidence>
<proteinExistence type="predicted"/>
<dbReference type="FunFam" id="2.10.50.10:FF:000001">
    <property type="entry name" value="Ephrin type-A receptor 5"/>
    <property type="match status" value="1"/>
</dbReference>
<dbReference type="Pfam" id="PF07699">
    <property type="entry name" value="Ephrin_rec_like"/>
    <property type="match status" value="1"/>
</dbReference>
<feature type="domain" description="Fibronectin type-III" evidence="11">
    <location>
        <begin position="597"/>
        <end position="689"/>
    </location>
</feature>
<feature type="transmembrane region" description="Helical" evidence="10">
    <location>
        <begin position="701"/>
        <end position="726"/>
    </location>
</feature>
<dbReference type="SMART" id="SM00060">
    <property type="entry name" value="FN3"/>
    <property type="match status" value="3"/>
</dbReference>
<evidence type="ECO:0000256" key="5">
    <source>
        <dbReference type="ARBA" id="ARBA00022840"/>
    </source>
</evidence>
<keyword evidence="7 10" id="KW-0472">Membrane</keyword>
<protein>
    <submittedName>
        <fullName evidence="12">Ephrin type-A receptor 4-A</fullName>
    </submittedName>
</protein>
<dbReference type="CDD" id="cd00063">
    <property type="entry name" value="FN3"/>
    <property type="match status" value="2"/>
</dbReference>
<feature type="region of interest" description="Disordered" evidence="9">
    <location>
        <begin position="424"/>
        <end position="444"/>
    </location>
</feature>
<keyword evidence="2 10" id="KW-0812">Transmembrane</keyword>
<evidence type="ECO:0000313" key="13">
    <source>
        <dbReference type="Proteomes" id="UP001174909"/>
    </source>
</evidence>
<evidence type="ECO:0000256" key="7">
    <source>
        <dbReference type="ARBA" id="ARBA00023136"/>
    </source>
</evidence>
<dbReference type="InterPro" id="IPR009030">
    <property type="entry name" value="Growth_fac_rcpt_cys_sf"/>
</dbReference>
<evidence type="ECO:0000313" key="12">
    <source>
        <dbReference type="EMBL" id="CAI8020278.1"/>
    </source>
</evidence>
<name>A0AA35RYT7_GEOBA</name>
<dbReference type="PROSITE" id="PS50853">
    <property type="entry name" value="FN3"/>
    <property type="match status" value="3"/>
</dbReference>
<comment type="caution">
    <text evidence="12">The sequence shown here is derived from an EMBL/GenBank/DDBJ whole genome shotgun (WGS) entry which is preliminary data.</text>
</comment>
<dbReference type="PRINTS" id="PR00014">
    <property type="entry name" value="FNTYPEIII"/>
</dbReference>
<dbReference type="SMART" id="SM01411">
    <property type="entry name" value="Ephrin_rec_like"/>
    <property type="match status" value="2"/>
</dbReference>
<dbReference type="InterPro" id="IPR011641">
    <property type="entry name" value="Tyr-kin_ephrin_A/B_rcpt-like"/>
</dbReference>
<dbReference type="Pfam" id="PF00041">
    <property type="entry name" value="fn3"/>
    <property type="match status" value="3"/>
</dbReference>
<keyword evidence="8 12" id="KW-0675">Receptor</keyword>
<dbReference type="InterPro" id="IPR036116">
    <property type="entry name" value="FN3_sf"/>
</dbReference>
<dbReference type="InterPro" id="IPR003961">
    <property type="entry name" value="FN3_dom"/>
</dbReference>
<accession>A0AA35RYT7</accession>
<evidence type="ECO:0000256" key="8">
    <source>
        <dbReference type="ARBA" id="ARBA00023170"/>
    </source>
</evidence>
<dbReference type="GO" id="GO:0005005">
    <property type="term" value="F:transmembrane-ephrin receptor activity"/>
    <property type="evidence" value="ECO:0007669"/>
    <property type="project" value="TreeGrafter"/>
</dbReference>
<evidence type="ECO:0000256" key="6">
    <source>
        <dbReference type="ARBA" id="ARBA00022989"/>
    </source>
</evidence>
<dbReference type="SUPFAM" id="SSF57184">
    <property type="entry name" value="Growth factor receptor domain"/>
    <property type="match status" value="1"/>
</dbReference>
<evidence type="ECO:0000259" key="11">
    <source>
        <dbReference type="PROSITE" id="PS50853"/>
    </source>
</evidence>
<feature type="domain" description="Fibronectin type-III" evidence="11">
    <location>
        <begin position="495"/>
        <end position="596"/>
    </location>
</feature>
<evidence type="ECO:0000256" key="9">
    <source>
        <dbReference type="SAM" id="MobiDB-lite"/>
    </source>
</evidence>
<dbReference type="Gene3D" id="2.60.40.10">
    <property type="entry name" value="Immunoglobulins"/>
    <property type="match status" value="3"/>
</dbReference>
<dbReference type="Gene3D" id="2.60.40.1770">
    <property type="entry name" value="ephrin a2 ectodomain"/>
    <property type="match status" value="1"/>
</dbReference>
<evidence type="ECO:0000256" key="2">
    <source>
        <dbReference type="ARBA" id="ARBA00022692"/>
    </source>
</evidence>
<organism evidence="12 13">
    <name type="scientific">Geodia barretti</name>
    <name type="common">Barrett's horny sponge</name>
    <dbReference type="NCBI Taxonomy" id="519541"/>
    <lineage>
        <taxon>Eukaryota</taxon>
        <taxon>Metazoa</taxon>
        <taxon>Porifera</taxon>
        <taxon>Demospongiae</taxon>
        <taxon>Heteroscleromorpha</taxon>
        <taxon>Tetractinellida</taxon>
        <taxon>Astrophorina</taxon>
        <taxon>Geodiidae</taxon>
        <taxon>Geodia</taxon>
    </lineage>
</organism>
<keyword evidence="6 10" id="KW-1133">Transmembrane helix</keyword>
<reference evidence="12" key="1">
    <citation type="submission" date="2023-03" db="EMBL/GenBank/DDBJ databases">
        <authorList>
            <person name="Steffen K."/>
            <person name="Cardenas P."/>
        </authorList>
    </citation>
    <scope>NUCLEOTIDE SEQUENCE</scope>
</reference>
<dbReference type="InterPro" id="IPR050449">
    <property type="entry name" value="Ephrin_rcpt_TKs"/>
</dbReference>
<dbReference type="InterPro" id="IPR013783">
    <property type="entry name" value="Ig-like_fold"/>
</dbReference>
<feature type="compositionally biased region" description="Low complexity" evidence="9">
    <location>
        <begin position="427"/>
        <end position="436"/>
    </location>
</feature>
<evidence type="ECO:0000256" key="1">
    <source>
        <dbReference type="ARBA" id="ARBA00004167"/>
    </source>
</evidence>
<dbReference type="GO" id="GO:0005886">
    <property type="term" value="C:plasma membrane"/>
    <property type="evidence" value="ECO:0007669"/>
    <property type="project" value="TreeGrafter"/>
</dbReference>
<feature type="domain" description="Fibronectin type-III" evidence="11">
    <location>
        <begin position="217"/>
        <end position="318"/>
    </location>
</feature>
<evidence type="ECO:0000256" key="10">
    <source>
        <dbReference type="SAM" id="Phobius"/>
    </source>
</evidence>
<gene>
    <name evidence="12" type="ORF">GBAR_LOCUS12133</name>
</gene>
<keyword evidence="4" id="KW-0547">Nucleotide-binding</keyword>
<dbReference type="EMBL" id="CASHTH010001814">
    <property type="protein sequence ID" value="CAI8020278.1"/>
    <property type="molecule type" value="Genomic_DNA"/>
</dbReference>
<comment type="subcellular location">
    <subcellularLocation>
        <location evidence="1">Membrane</location>
        <topology evidence="1">Single-pass membrane protein</topology>
    </subcellularLocation>
</comment>
<dbReference type="SUPFAM" id="SSF49265">
    <property type="entry name" value="Fibronectin type III"/>
    <property type="match status" value="2"/>
</dbReference>
<dbReference type="Proteomes" id="UP001174909">
    <property type="component" value="Unassembled WGS sequence"/>
</dbReference>
<dbReference type="GO" id="GO:0005524">
    <property type="term" value="F:ATP binding"/>
    <property type="evidence" value="ECO:0007669"/>
    <property type="project" value="UniProtKB-KW"/>
</dbReference>
<sequence>MDVTSVDSADRVLNYTSGRLQPLTEMELLTPTIMSELVESLLMLLMELSFVDSHDIELGTTGGFYLGVVDLSTCVTLTRILVLYYVCPEETSELISRPEAIESQSLEGSPSVEGECVENSSTESGANPILICGPRGQWQVIKPCLCNPGYQLNSSQDQCSECPEGTFSSGLGNGPCETCPANSEGTGTALNLCPCVQDYYRAPYEGPYVPCTKSPGPPSDLRVSNVTNTSAVLSWSPPDNSGGRPLYEIVYTVTATDRGGSGEERVVVSEVNDTETIVTGLTPGVLYTFSVSAENDVSSQDSNINGRNLSTTANTQEGVGGTVTDFVVEENGVLSWSSPVPPNGVILYYNVIISTADSGQLVTRVEELEVLTIDVSNYGEINMDYNLTIFTPLYTIPNLKALGAGSDVSRRRGFLIPVTVSLREPSPDSNSGSSSNEAECPEGTFSSGLGNGPCETCPANSDGTGTALSLCPCLQDYYRAPYEGPSVPCTQSPGPPSDLRVSNVTNTSAILSWSPPDNDGGRPLYEIVYTIIGLDRGGSGGERVVVSEVNDTETIVTGLTPGVLYTFSVSAENDVSSQDNNIDARSLSATADTQEGVGGTVTEFVVGENGVLSWSSPVPPNGVILYYNVVISTADSGQLVSRVKELDVLTIDVSDYGEMNMDYNVTVQAVTSVGGGDFSSPVTVSLREPSPDSNSGSSSNVIAAAVVAVTLTLGLIVTAQCAYICWTKTKMKNRNIEQTSSSGVKNSDMPGPPMELLQEKSEDGMEIMERNKAYGIHKAPGHNMRVQVPVYPNEAYSVCKGGTHEDPEYELVN</sequence>
<dbReference type="PANTHER" id="PTHR46877:SF14">
    <property type="entry name" value="RECEPTOR PROTEIN-TYROSINE KINASE"/>
    <property type="match status" value="1"/>
</dbReference>
<dbReference type="PANTHER" id="PTHR46877">
    <property type="entry name" value="EPH RECEPTOR A5"/>
    <property type="match status" value="1"/>
</dbReference>
<dbReference type="AlphaFoldDB" id="A0AA35RYT7"/>